<accession>A0A1G2F6J7</accession>
<keyword evidence="4" id="KW-0378">Hydrolase</keyword>
<keyword evidence="6" id="KW-0224">Dipeptidase</keyword>
<gene>
    <name evidence="9" type="ORF">A2V69_01620</name>
</gene>
<dbReference type="Proteomes" id="UP000177810">
    <property type="component" value="Unassembled WGS sequence"/>
</dbReference>
<dbReference type="GO" id="GO:0160237">
    <property type="term" value="F:D-Ala-D-Ala dipeptidase activity"/>
    <property type="evidence" value="ECO:0007669"/>
    <property type="project" value="UniProtKB-EC"/>
</dbReference>
<keyword evidence="5" id="KW-0862">Zinc</keyword>
<protein>
    <recommendedName>
        <fullName evidence="11">D-Ala-D-Ala dipeptidase</fullName>
    </recommendedName>
</protein>
<reference evidence="9 10" key="1">
    <citation type="journal article" date="2016" name="Nat. Commun.">
        <title>Thousands of microbial genomes shed light on interconnected biogeochemical processes in an aquifer system.</title>
        <authorList>
            <person name="Anantharaman K."/>
            <person name="Brown C.T."/>
            <person name="Hug L.A."/>
            <person name="Sharon I."/>
            <person name="Castelle C.J."/>
            <person name="Probst A.J."/>
            <person name="Thomas B.C."/>
            <person name="Singh A."/>
            <person name="Wilkins M.J."/>
            <person name="Karaoz U."/>
            <person name="Brodie E.L."/>
            <person name="Williams K.H."/>
            <person name="Hubbard S.S."/>
            <person name="Banfield J.F."/>
        </authorList>
    </citation>
    <scope>NUCLEOTIDE SEQUENCE [LARGE SCALE GENOMIC DNA]</scope>
</reference>
<evidence type="ECO:0000256" key="2">
    <source>
        <dbReference type="ARBA" id="ARBA00022670"/>
    </source>
</evidence>
<dbReference type="AlphaFoldDB" id="A0A1G2F6J7"/>
<evidence type="ECO:0000256" key="3">
    <source>
        <dbReference type="ARBA" id="ARBA00022723"/>
    </source>
</evidence>
<dbReference type="GO" id="GO:0071555">
    <property type="term" value="P:cell wall organization"/>
    <property type="evidence" value="ECO:0007669"/>
    <property type="project" value="UniProtKB-KW"/>
</dbReference>
<evidence type="ECO:0000256" key="4">
    <source>
        <dbReference type="ARBA" id="ARBA00022801"/>
    </source>
</evidence>
<evidence type="ECO:0000256" key="7">
    <source>
        <dbReference type="ARBA" id="ARBA00023049"/>
    </source>
</evidence>
<comment type="catalytic activity">
    <reaction evidence="1">
        <text>D-alanyl-D-alanine + H2O = 2 D-alanine</text>
        <dbReference type="Rhea" id="RHEA:20661"/>
        <dbReference type="ChEBI" id="CHEBI:15377"/>
        <dbReference type="ChEBI" id="CHEBI:57416"/>
        <dbReference type="ChEBI" id="CHEBI:57822"/>
        <dbReference type="EC" id="3.4.13.22"/>
    </reaction>
</comment>
<dbReference type="InterPro" id="IPR000755">
    <property type="entry name" value="A_A_dipeptidase"/>
</dbReference>
<keyword evidence="2" id="KW-0645">Protease</keyword>
<dbReference type="EMBL" id="MHMT01000003">
    <property type="protein sequence ID" value="OGZ33208.1"/>
    <property type="molecule type" value="Genomic_DNA"/>
</dbReference>
<evidence type="ECO:0000256" key="6">
    <source>
        <dbReference type="ARBA" id="ARBA00022997"/>
    </source>
</evidence>
<proteinExistence type="predicted"/>
<evidence type="ECO:0008006" key="11">
    <source>
        <dbReference type="Google" id="ProtNLM"/>
    </source>
</evidence>
<evidence type="ECO:0000256" key="8">
    <source>
        <dbReference type="ARBA" id="ARBA00023316"/>
    </source>
</evidence>
<dbReference type="PANTHER" id="PTHR43126">
    <property type="entry name" value="D-ALANYL-D-ALANINE DIPEPTIDASE"/>
    <property type="match status" value="1"/>
</dbReference>
<evidence type="ECO:0000256" key="1">
    <source>
        <dbReference type="ARBA" id="ARBA00001362"/>
    </source>
</evidence>
<sequence length="193" mass="22949">MKSRKTKIKFVDVKKYGFITEPRYYFWGWSNFSKILARDSAVKALVKAKRFLPKGHNFKIWDVKRTYNIQAEMIKSFRRRLKLLHPKLSKAKLEKLVFKFSGGLGKSVKRLDTHRKGGSFDLTIIDKKCNELYMGTDHDDLTKKAATDYYENKLQLNSLEKQAKKNRRLLKRVMKKAGFVNYAAEWWHWSYDK</sequence>
<dbReference type="Gene3D" id="3.30.1380.10">
    <property type="match status" value="1"/>
</dbReference>
<dbReference type="STRING" id="1801990.A2V69_01620"/>
<dbReference type="GO" id="GO:0006508">
    <property type="term" value="P:proteolysis"/>
    <property type="evidence" value="ECO:0007669"/>
    <property type="project" value="UniProtKB-KW"/>
</dbReference>
<evidence type="ECO:0000256" key="5">
    <source>
        <dbReference type="ARBA" id="ARBA00022833"/>
    </source>
</evidence>
<comment type="caution">
    <text evidence="9">The sequence shown here is derived from an EMBL/GenBank/DDBJ whole genome shotgun (WGS) entry which is preliminary data.</text>
</comment>
<dbReference type="GO" id="GO:0046872">
    <property type="term" value="F:metal ion binding"/>
    <property type="evidence" value="ECO:0007669"/>
    <property type="project" value="UniProtKB-KW"/>
</dbReference>
<keyword evidence="3" id="KW-0479">Metal-binding</keyword>
<dbReference type="GO" id="GO:0008237">
    <property type="term" value="F:metallopeptidase activity"/>
    <property type="evidence" value="ECO:0007669"/>
    <property type="project" value="UniProtKB-KW"/>
</dbReference>
<name>A0A1G2F6J7_9BACT</name>
<dbReference type="SUPFAM" id="SSF55166">
    <property type="entry name" value="Hedgehog/DD-peptidase"/>
    <property type="match status" value="1"/>
</dbReference>
<organism evidence="9 10">
    <name type="scientific">Candidatus Portnoybacteria bacterium RBG_13_40_8</name>
    <dbReference type="NCBI Taxonomy" id="1801990"/>
    <lineage>
        <taxon>Bacteria</taxon>
        <taxon>Candidatus Portnoyibacteriota</taxon>
    </lineage>
</organism>
<dbReference type="InterPro" id="IPR009045">
    <property type="entry name" value="Zn_M74/Hedgehog-like"/>
</dbReference>
<keyword evidence="7" id="KW-0482">Metalloprotease</keyword>
<evidence type="ECO:0000313" key="10">
    <source>
        <dbReference type="Proteomes" id="UP000177810"/>
    </source>
</evidence>
<evidence type="ECO:0000313" key="9">
    <source>
        <dbReference type="EMBL" id="OGZ33208.1"/>
    </source>
</evidence>
<keyword evidence="8" id="KW-0961">Cell wall biogenesis/degradation</keyword>
<dbReference type="Pfam" id="PF01427">
    <property type="entry name" value="Peptidase_M15"/>
    <property type="match status" value="1"/>
</dbReference>